<dbReference type="OrthoDB" id="8068875at2759"/>
<reference evidence="2" key="1">
    <citation type="submission" date="2020-10" db="EMBL/GenBank/DDBJ databases">
        <title>Unveiling of a novel bifunctional photoreceptor, Dualchrome1, isolated from a cosmopolitan green alga.</title>
        <authorList>
            <person name="Suzuki S."/>
            <person name="Kawachi M."/>
        </authorList>
    </citation>
    <scope>NUCLEOTIDE SEQUENCE</scope>
    <source>
        <strain evidence="2">NIES 2893</strain>
    </source>
</reference>
<gene>
    <name evidence="2" type="ORF">PPROV_001098900</name>
</gene>
<organism evidence="2 3">
    <name type="scientific">Pycnococcus provasolii</name>
    <dbReference type="NCBI Taxonomy" id="41880"/>
    <lineage>
        <taxon>Eukaryota</taxon>
        <taxon>Viridiplantae</taxon>
        <taxon>Chlorophyta</taxon>
        <taxon>Pseudoscourfieldiophyceae</taxon>
        <taxon>Pseudoscourfieldiales</taxon>
        <taxon>Pycnococcaceae</taxon>
        <taxon>Pycnococcus</taxon>
    </lineage>
</organism>
<dbReference type="EMBL" id="BNJQ01000040">
    <property type="protein sequence ID" value="GHP12261.1"/>
    <property type="molecule type" value="Genomic_DNA"/>
</dbReference>
<accession>A0A830I3G2</accession>
<keyword evidence="3" id="KW-1185">Reference proteome</keyword>
<name>A0A830I3G2_9CHLO</name>
<dbReference type="PANTHER" id="PTHR45982">
    <property type="entry name" value="REGULATOR OF CHROMOSOME CONDENSATION"/>
    <property type="match status" value="1"/>
</dbReference>
<dbReference type="PROSITE" id="PS00626">
    <property type="entry name" value="RCC1_2"/>
    <property type="match status" value="1"/>
</dbReference>
<dbReference type="PRINTS" id="PR00633">
    <property type="entry name" value="RCCNDNSATION"/>
</dbReference>
<proteinExistence type="predicted"/>
<dbReference type="GO" id="GO:0005737">
    <property type="term" value="C:cytoplasm"/>
    <property type="evidence" value="ECO:0007669"/>
    <property type="project" value="TreeGrafter"/>
</dbReference>
<dbReference type="InterPro" id="IPR009091">
    <property type="entry name" value="RCC1/BLIP-II"/>
</dbReference>
<evidence type="ECO:0000313" key="3">
    <source>
        <dbReference type="Proteomes" id="UP000660262"/>
    </source>
</evidence>
<dbReference type="PROSITE" id="PS50012">
    <property type="entry name" value="RCC1_3"/>
    <property type="match status" value="2"/>
</dbReference>
<dbReference type="InterPro" id="IPR051553">
    <property type="entry name" value="Ran_GTPase-activating"/>
</dbReference>
<evidence type="ECO:0000256" key="1">
    <source>
        <dbReference type="PROSITE-ProRule" id="PRU00235"/>
    </source>
</evidence>
<feature type="repeat" description="RCC1" evidence="1">
    <location>
        <begin position="74"/>
        <end position="138"/>
    </location>
</feature>
<dbReference type="Gene3D" id="2.130.10.30">
    <property type="entry name" value="Regulator of chromosome condensation 1/beta-lactamase-inhibitor protein II"/>
    <property type="match status" value="1"/>
</dbReference>
<evidence type="ECO:0000313" key="2">
    <source>
        <dbReference type="EMBL" id="GHP12261.1"/>
    </source>
</evidence>
<dbReference type="Proteomes" id="UP000660262">
    <property type="component" value="Unassembled WGS sequence"/>
</dbReference>
<dbReference type="InterPro" id="IPR000408">
    <property type="entry name" value="Reg_chr_condens"/>
</dbReference>
<protein>
    <submittedName>
        <fullName evidence="2">Uncharacterized protein</fullName>
    </submittedName>
</protein>
<comment type="caution">
    <text evidence="2">The sequence shown here is derived from an EMBL/GenBank/DDBJ whole genome shotgun (WGS) entry which is preliminary data.</text>
</comment>
<dbReference type="PANTHER" id="PTHR45982:SF1">
    <property type="entry name" value="REGULATOR OF CHROMOSOME CONDENSATION"/>
    <property type="match status" value="1"/>
</dbReference>
<dbReference type="SUPFAM" id="SSF50985">
    <property type="entry name" value="RCC1/BLIP-II"/>
    <property type="match status" value="1"/>
</dbReference>
<dbReference type="Pfam" id="PF13540">
    <property type="entry name" value="RCC1_2"/>
    <property type="match status" value="1"/>
</dbReference>
<feature type="repeat" description="RCC1" evidence="1">
    <location>
        <begin position="139"/>
        <end position="187"/>
    </location>
</feature>
<dbReference type="AlphaFoldDB" id="A0A830I3G2"/>
<sequence length="226" mass="23590">MTSASATHVLTRSASRALYAEGDNKFGQICTGTADSKKGDVHTHNRVLVARDVTAFAAGGSLASGHTIFTTGRFGVNSCGCDRWQQLGIGGKVGGAAGYTWEAGATAQRAPRRVAALEGKEVVDLAAGDDHSAAMLASGEVWTWGRGHVGQLGRPKQFVSTPAVSPQLSGARAIAASGDCTCAWLERRGGAQCVGRCAAVEAALKDALQSKLMQNEQLQQHQQRQQ</sequence>
<dbReference type="GO" id="GO:0005085">
    <property type="term" value="F:guanyl-nucleotide exchange factor activity"/>
    <property type="evidence" value="ECO:0007669"/>
    <property type="project" value="TreeGrafter"/>
</dbReference>